<dbReference type="AlphaFoldDB" id="A0A7J5ZJU6"/>
<keyword evidence="3" id="KW-1185">Reference proteome</keyword>
<sequence length="134" mass="14671">MTMMRGFGLGAHPRHCQLRHGIVKDTHEPPTTGGTGAGEQAGVLCAAQLNSRKALNEERAHTRATEQNKDERRGFGNTSGGAPGYTQKISLDCDERHHLPQTQVGFVFMSSCKCQTIHKYNSITGHLHVLYSNS</sequence>
<reference evidence="2 3" key="1">
    <citation type="submission" date="2020-02" db="EMBL/GenBank/DDBJ databases">
        <title>A chromosome-scale genome assembly of the black bullhead catfish (Ameiurus melas).</title>
        <authorList>
            <person name="Wen M."/>
            <person name="Zham M."/>
            <person name="Cabau C."/>
            <person name="Klopp C."/>
            <person name="Donnadieu C."/>
            <person name="Roques C."/>
            <person name="Bouchez O."/>
            <person name="Lampietro C."/>
            <person name="Jouanno E."/>
            <person name="Herpin A."/>
            <person name="Louis A."/>
            <person name="Berthelot C."/>
            <person name="Parey E."/>
            <person name="Roest-Crollius H."/>
            <person name="Braasch I."/>
            <person name="Postlethwait J."/>
            <person name="Robinson-Rechavi M."/>
            <person name="Echchiki A."/>
            <person name="Begum T."/>
            <person name="Montfort J."/>
            <person name="Schartl M."/>
            <person name="Bobe J."/>
            <person name="Guiguen Y."/>
        </authorList>
    </citation>
    <scope>NUCLEOTIDE SEQUENCE [LARGE SCALE GENOMIC DNA]</scope>
    <source>
        <strain evidence="2">M_S1</strain>
        <tissue evidence="2">Blood</tissue>
    </source>
</reference>
<evidence type="ECO:0000313" key="2">
    <source>
        <dbReference type="EMBL" id="KAF4070773.1"/>
    </source>
</evidence>
<comment type="caution">
    <text evidence="2">The sequence shown here is derived from an EMBL/GenBank/DDBJ whole genome shotgun (WGS) entry which is preliminary data.</text>
</comment>
<feature type="compositionally biased region" description="Basic and acidic residues" evidence="1">
    <location>
        <begin position="54"/>
        <end position="74"/>
    </location>
</feature>
<protein>
    <submittedName>
        <fullName evidence="2">Uncharacterized protein</fullName>
    </submittedName>
</protein>
<evidence type="ECO:0000256" key="1">
    <source>
        <dbReference type="SAM" id="MobiDB-lite"/>
    </source>
</evidence>
<proteinExistence type="predicted"/>
<organism evidence="2 3">
    <name type="scientific">Ameiurus melas</name>
    <name type="common">Black bullhead</name>
    <name type="synonym">Silurus melas</name>
    <dbReference type="NCBI Taxonomy" id="219545"/>
    <lineage>
        <taxon>Eukaryota</taxon>
        <taxon>Metazoa</taxon>
        <taxon>Chordata</taxon>
        <taxon>Craniata</taxon>
        <taxon>Vertebrata</taxon>
        <taxon>Euteleostomi</taxon>
        <taxon>Actinopterygii</taxon>
        <taxon>Neopterygii</taxon>
        <taxon>Teleostei</taxon>
        <taxon>Ostariophysi</taxon>
        <taxon>Siluriformes</taxon>
        <taxon>Ictaluridae</taxon>
        <taxon>Ameiurus</taxon>
    </lineage>
</organism>
<feature type="region of interest" description="Disordered" evidence="1">
    <location>
        <begin position="54"/>
        <end position="87"/>
    </location>
</feature>
<gene>
    <name evidence="2" type="ORF">AMELA_G00277400</name>
</gene>
<dbReference type="Proteomes" id="UP000593565">
    <property type="component" value="Unassembled WGS sequence"/>
</dbReference>
<accession>A0A7J5ZJU6</accession>
<dbReference type="EMBL" id="JAAGNN010000028">
    <property type="protein sequence ID" value="KAF4070773.1"/>
    <property type="molecule type" value="Genomic_DNA"/>
</dbReference>
<name>A0A7J5ZJU6_AMEME</name>
<evidence type="ECO:0000313" key="3">
    <source>
        <dbReference type="Proteomes" id="UP000593565"/>
    </source>
</evidence>